<evidence type="ECO:0000313" key="2">
    <source>
        <dbReference type="Proteomes" id="UP000249057"/>
    </source>
</evidence>
<name>A0ACD1FTI5_9EURO</name>
<gene>
    <name evidence="1" type="ORF">BO95DRAFT_518868</name>
</gene>
<proteinExistence type="predicted"/>
<accession>A0ACD1FTI5</accession>
<dbReference type="EMBL" id="KZ825415">
    <property type="protein sequence ID" value="RAH40246.1"/>
    <property type="molecule type" value="Genomic_DNA"/>
</dbReference>
<organism evidence="1 2">
    <name type="scientific">Aspergillus brunneoviolaceus CBS 621.78</name>
    <dbReference type="NCBI Taxonomy" id="1450534"/>
    <lineage>
        <taxon>Eukaryota</taxon>
        <taxon>Fungi</taxon>
        <taxon>Dikarya</taxon>
        <taxon>Ascomycota</taxon>
        <taxon>Pezizomycotina</taxon>
        <taxon>Eurotiomycetes</taxon>
        <taxon>Eurotiomycetidae</taxon>
        <taxon>Eurotiales</taxon>
        <taxon>Aspergillaceae</taxon>
        <taxon>Aspergillus</taxon>
        <taxon>Aspergillus subgen. Circumdati</taxon>
    </lineage>
</organism>
<reference evidence="1" key="1">
    <citation type="submission" date="2018-02" db="EMBL/GenBank/DDBJ databases">
        <title>The genomes of Aspergillus section Nigri reveals drivers in fungal speciation.</title>
        <authorList>
            <consortium name="DOE Joint Genome Institute"/>
            <person name="Vesth T.C."/>
            <person name="Nybo J."/>
            <person name="Theobald S."/>
            <person name="Brandl J."/>
            <person name="Frisvad J.C."/>
            <person name="Nielsen K.F."/>
            <person name="Lyhne E.K."/>
            <person name="Kogle M.E."/>
            <person name="Kuo A."/>
            <person name="Riley R."/>
            <person name="Clum A."/>
            <person name="Nolan M."/>
            <person name="Lipzen A."/>
            <person name="Salamov A."/>
            <person name="Henrissat B."/>
            <person name="Wiebenga A."/>
            <person name="De vries R.P."/>
            <person name="Grigoriev I.V."/>
            <person name="Mortensen U.H."/>
            <person name="Andersen M.R."/>
            <person name="Baker S.E."/>
        </authorList>
    </citation>
    <scope>NUCLEOTIDE SEQUENCE</scope>
    <source>
        <strain evidence="1">CBS 621.78</strain>
    </source>
</reference>
<evidence type="ECO:0000313" key="1">
    <source>
        <dbReference type="EMBL" id="RAH40246.1"/>
    </source>
</evidence>
<sequence>MPHPHPHPEEKGDEEGKATGSRSTHAPKQSKPKPQLPKPTKQHNDNDNDNDPTKTATPKPSPSEATRAALTARNPNPPLPNPTTALEVLDSELHTFFAEGIQAASHRITALRVAVLRGETTVDLRLRASAYPPHRGLKPARLRPRPSIWHLSYVAATLVLVLASPAERGATLAALKWQSQEMGGLPSMAEIWKTGSADLSRRFAQAKKAAIDGKVATVTVLGVDLVDVEMLDRGEIKNRDLDYTSFAHTFVVAVGREGFRVYTAWRAQGHRFDQVLGNGGSKLRSWAESRSFLRSFGRLCRAQKKWSPELNSAYLECFGIDLDSICGEGRPKLPIVPVYRPWVRIFEINDVKVEHIRKFTWDGSTPQKS</sequence>
<keyword evidence="2" id="KW-1185">Reference proteome</keyword>
<dbReference type="Proteomes" id="UP000249057">
    <property type="component" value="Unassembled WGS sequence"/>
</dbReference>
<protein>
    <submittedName>
        <fullName evidence="1">Uncharacterized protein</fullName>
    </submittedName>
</protein>